<name>V5WHK7_9SPIO</name>
<dbReference type="EC" id="2.7.1.21" evidence="1"/>
<dbReference type="STRING" id="1307761.L21SP2_1946"/>
<dbReference type="Gene3D" id="3.40.50.300">
    <property type="entry name" value="P-loop containing nucleotide triphosphate hydrolases"/>
    <property type="match status" value="1"/>
</dbReference>
<dbReference type="eggNOG" id="COG1435">
    <property type="taxonomic scope" value="Bacteria"/>
</dbReference>
<evidence type="ECO:0000313" key="2">
    <source>
        <dbReference type="Proteomes" id="UP000018680"/>
    </source>
</evidence>
<proteinExistence type="predicted"/>
<keyword evidence="1" id="KW-0808">Transferase</keyword>
<dbReference type="RefSeq" id="WP_024268234.1">
    <property type="nucleotide sequence ID" value="NC_023035.1"/>
</dbReference>
<dbReference type="PATRIC" id="fig|1307761.3.peg.1939"/>
<keyword evidence="1" id="KW-0418">Kinase</keyword>
<organism evidence="1 2">
    <name type="scientific">Salinispira pacifica</name>
    <dbReference type="NCBI Taxonomy" id="1307761"/>
    <lineage>
        <taxon>Bacteria</taxon>
        <taxon>Pseudomonadati</taxon>
        <taxon>Spirochaetota</taxon>
        <taxon>Spirochaetia</taxon>
        <taxon>Spirochaetales</taxon>
        <taxon>Spirochaetaceae</taxon>
        <taxon>Salinispira</taxon>
    </lineage>
</organism>
<dbReference type="Gene3D" id="3.30.60.20">
    <property type="match status" value="1"/>
</dbReference>
<dbReference type="SUPFAM" id="SSF52540">
    <property type="entry name" value="P-loop containing nucleoside triphosphate hydrolases"/>
    <property type="match status" value="1"/>
</dbReference>
<protein>
    <submittedName>
        <fullName evidence="1">Thymidine kinase</fullName>
        <ecNumber evidence="1">2.7.1.21</ecNumber>
    </submittedName>
</protein>
<dbReference type="AlphaFoldDB" id="V5WHK7"/>
<dbReference type="KEGG" id="slr:L21SP2_1946"/>
<dbReference type="EMBL" id="CP006939">
    <property type="protein sequence ID" value="AHC15317.1"/>
    <property type="molecule type" value="Genomic_DNA"/>
</dbReference>
<dbReference type="Proteomes" id="UP000018680">
    <property type="component" value="Chromosome"/>
</dbReference>
<evidence type="ECO:0000313" key="1">
    <source>
        <dbReference type="EMBL" id="AHC15317.1"/>
    </source>
</evidence>
<dbReference type="GO" id="GO:0004797">
    <property type="term" value="F:thymidine kinase activity"/>
    <property type="evidence" value="ECO:0007669"/>
    <property type="project" value="UniProtKB-EC"/>
</dbReference>
<keyword evidence="2" id="KW-1185">Reference proteome</keyword>
<dbReference type="OrthoDB" id="9781579at2"/>
<sequence length="375" mass="42645">MLTSSHSSDASEFFKSLGLPNVQIHHAINHFDFTKPSRRILVIGPMGSGKTEYSARIWRDARVALNKSKEFAKSTVTQGADRRNVFFIRSILDLQRFSDYPEDALAYRGGFERLGENIARISDSFGLEKVLMDNPEAGTWILDEASFYDERIAYVTKKASIERGLVFVFPTLILNFRKDIFNSSARLLLDTATDVFPLTAYCEHADCMADSFFTYRYYRVDGQECPALYFDPLIIVGGDNVKDDPREPNYCTRCEEHHYLPGKEYTFLILKPLGLEAARGNLEPLKGELSLLKEDIANSGLASHFNEKYDPQSESGIANRRALLVPNIAERALIYLFVEQNLIGEQTLVELAGELSLDQEYINRRLEDNGRVVHW</sequence>
<dbReference type="InterPro" id="IPR027417">
    <property type="entry name" value="P-loop_NTPase"/>
</dbReference>
<dbReference type="HOGENOM" id="CLU_753704_0_0_12"/>
<accession>V5WHK7</accession>
<reference evidence="1 2" key="1">
    <citation type="journal article" date="2015" name="Stand. Genomic Sci.">
        <title>Complete genome sequence and description of Salinispira pacifica gen. nov., sp. nov., a novel spirochaete isolated form a hypersaline microbial mat.</title>
        <authorList>
            <person name="Ben Hania W."/>
            <person name="Joseph M."/>
            <person name="Schumann P."/>
            <person name="Bunk B."/>
            <person name="Fiebig A."/>
            <person name="Sproer C."/>
            <person name="Klenk H.P."/>
            <person name="Fardeau M.L."/>
            <person name="Spring S."/>
        </authorList>
    </citation>
    <scope>NUCLEOTIDE SEQUENCE [LARGE SCALE GENOMIC DNA]</scope>
    <source>
        <strain evidence="1 2">L21-RPul-D2</strain>
    </source>
</reference>
<gene>
    <name evidence="1" type="ORF">L21SP2_1946</name>
</gene>